<name>A0A9P5YFM3_9AGAR</name>
<feature type="region of interest" description="Disordered" evidence="1">
    <location>
        <begin position="731"/>
        <end position="787"/>
    </location>
</feature>
<feature type="compositionally biased region" description="Polar residues" evidence="1">
    <location>
        <begin position="557"/>
        <end position="576"/>
    </location>
</feature>
<evidence type="ECO:0000259" key="2">
    <source>
        <dbReference type="Pfam" id="PF03235"/>
    </source>
</evidence>
<feature type="compositionally biased region" description="Pro residues" evidence="1">
    <location>
        <begin position="31"/>
        <end position="40"/>
    </location>
</feature>
<dbReference type="InterPro" id="IPR004919">
    <property type="entry name" value="GmrSD_N"/>
</dbReference>
<feature type="region of interest" description="Disordered" evidence="1">
    <location>
        <begin position="1"/>
        <end position="68"/>
    </location>
</feature>
<dbReference type="PANTHER" id="PTHR39639:SF1">
    <property type="entry name" value="DUF262 DOMAIN-CONTAINING PROTEIN"/>
    <property type="match status" value="1"/>
</dbReference>
<dbReference type="PANTHER" id="PTHR39639">
    <property type="entry name" value="CHROMOSOME 16, WHOLE GENOME SHOTGUN SEQUENCE"/>
    <property type="match status" value="1"/>
</dbReference>
<feature type="compositionally biased region" description="Polar residues" evidence="1">
    <location>
        <begin position="638"/>
        <end position="654"/>
    </location>
</feature>
<feature type="compositionally biased region" description="Basic residues" evidence="1">
    <location>
        <begin position="453"/>
        <end position="464"/>
    </location>
</feature>
<gene>
    <name evidence="3" type="ORF">BDZ94DRAFT_1250713</name>
</gene>
<feature type="compositionally biased region" description="Basic and acidic residues" evidence="1">
    <location>
        <begin position="912"/>
        <end position="928"/>
    </location>
</feature>
<comment type="caution">
    <text evidence="3">The sequence shown here is derived from an EMBL/GenBank/DDBJ whole genome shotgun (WGS) entry which is preliminary data.</text>
</comment>
<feature type="compositionally biased region" description="Basic residues" evidence="1">
    <location>
        <begin position="886"/>
        <end position="896"/>
    </location>
</feature>
<reference evidence="3" key="1">
    <citation type="submission" date="2020-11" db="EMBL/GenBank/DDBJ databases">
        <authorList>
            <consortium name="DOE Joint Genome Institute"/>
            <person name="Ahrendt S."/>
            <person name="Riley R."/>
            <person name="Andreopoulos W."/>
            <person name="Labutti K."/>
            <person name="Pangilinan J."/>
            <person name="Ruiz-Duenas F.J."/>
            <person name="Barrasa J.M."/>
            <person name="Sanchez-Garcia M."/>
            <person name="Camarero S."/>
            <person name="Miyauchi S."/>
            <person name="Serrano A."/>
            <person name="Linde D."/>
            <person name="Babiker R."/>
            <person name="Drula E."/>
            <person name="Ayuso-Fernandez I."/>
            <person name="Pacheco R."/>
            <person name="Padilla G."/>
            <person name="Ferreira P."/>
            <person name="Barriuso J."/>
            <person name="Kellner H."/>
            <person name="Castanera R."/>
            <person name="Alfaro M."/>
            <person name="Ramirez L."/>
            <person name="Pisabarro A.G."/>
            <person name="Kuo A."/>
            <person name="Tritt A."/>
            <person name="Lipzen A."/>
            <person name="He G."/>
            <person name="Yan M."/>
            <person name="Ng V."/>
            <person name="Cullen D."/>
            <person name="Martin F."/>
            <person name="Rosso M.-N."/>
            <person name="Henrissat B."/>
            <person name="Hibbett D."/>
            <person name="Martinez A.T."/>
            <person name="Grigoriev I.V."/>
        </authorList>
    </citation>
    <scope>NUCLEOTIDE SEQUENCE</scope>
    <source>
        <strain evidence="3">CBS 247.69</strain>
    </source>
</reference>
<feature type="region of interest" description="Disordered" evidence="1">
    <location>
        <begin position="602"/>
        <end position="706"/>
    </location>
</feature>
<evidence type="ECO:0000256" key="1">
    <source>
        <dbReference type="SAM" id="MobiDB-lite"/>
    </source>
</evidence>
<feature type="region of interest" description="Disordered" evidence="1">
    <location>
        <begin position="528"/>
        <end position="588"/>
    </location>
</feature>
<feature type="region of interest" description="Disordered" evidence="1">
    <location>
        <begin position="847"/>
        <end position="948"/>
    </location>
</feature>
<evidence type="ECO:0000313" key="4">
    <source>
        <dbReference type="Proteomes" id="UP000807353"/>
    </source>
</evidence>
<dbReference type="Proteomes" id="UP000807353">
    <property type="component" value="Unassembled WGS sequence"/>
</dbReference>
<feature type="domain" description="GmrSD restriction endonucleases N-terminal" evidence="2">
    <location>
        <begin position="81"/>
        <end position="228"/>
    </location>
</feature>
<dbReference type="EMBL" id="MU150240">
    <property type="protein sequence ID" value="KAF9466760.1"/>
    <property type="molecule type" value="Genomic_DNA"/>
</dbReference>
<keyword evidence="4" id="KW-1185">Reference proteome</keyword>
<dbReference type="AlphaFoldDB" id="A0A9P5YFM3"/>
<organism evidence="3 4">
    <name type="scientific">Collybia nuda</name>
    <dbReference type="NCBI Taxonomy" id="64659"/>
    <lineage>
        <taxon>Eukaryota</taxon>
        <taxon>Fungi</taxon>
        <taxon>Dikarya</taxon>
        <taxon>Basidiomycota</taxon>
        <taxon>Agaricomycotina</taxon>
        <taxon>Agaricomycetes</taxon>
        <taxon>Agaricomycetidae</taxon>
        <taxon>Agaricales</taxon>
        <taxon>Tricholomatineae</taxon>
        <taxon>Clitocybaceae</taxon>
        <taxon>Collybia</taxon>
    </lineage>
</organism>
<proteinExistence type="predicted"/>
<evidence type="ECO:0000313" key="3">
    <source>
        <dbReference type="EMBL" id="KAF9466760.1"/>
    </source>
</evidence>
<sequence length="948" mass="104331">MPIIPANWDDYDSDLTSLVSDDDELKDERPPLPLPAPAPSRPKINTRPSTKEATAKSQKKARTNPHLAPPRICQYSAHQLHKMLGEGRINLDPEYQRDVVWSPAKQTALIDSLIHNYYMPPIIFSVTYRSGDIPGKMVCIDGKQRLTSIKRFMDGEIPHKDTFSGRKSYFINGPEQRRKLLTKPELQEFENQQIACVEYLNLTDEDEREIFQRVQMGVALTPAERMNAINAPYATLARELQAKRQMFDRNLKFQDTQKREYLAILQIIVMITGGSSKVMEPKNQKVENFLAKKDPVATTVRNATTIAINIFCLLIEDPVLGRPLCNSKHRLVPIEYVMTIYLIHLHHSKLSLTQLSDAVDRMREHLRSNFKEPQFSTAFKLLLTFVTKGVAKTTLKSDCRGDAPADPLSIAAQLEAAIASRTSEEVITPLSSKRKRAECKDDGDDSDDDRPLARRRPRPGRPRKVVLNSDDEAIVKSAPPHKAKTTASRASVAKAVSANAVASSSKATTTVKRVVSTNTKTVAPISRADNGASGIAPQTATPTIKPSAFNRTKKSVDSVTPSLTLPVSRSTPQIRTLPTPPASSASSASFLNPILSQTISLSSQINSQHTPSNDTVIDPLTQAHSSGRSVKSEPRNSPLPSSVTFAKGGPTSTDPSDRLAPIRAAKQRLLGSQHPAVSSPYAPATRDPRRPQQTQSTPPLVITPGNIDPYDRLTIDCDNLLEGLPSISRARPIRASTSRPPSPHKVSLGSTSGGADHPSESAQDQSWVPHGPESHAKTPRNVPLNVSNDVDNFGSSAYSFVASPIPFADQSADSHRPLRQLPSGDPHSTQQYPLGLGLHQLVDVSQTEMRPCERRPSTDSRFSSDGGRQRHRGLSRDKSTTGSSAHSRHSRSRSPRPPHGLPRSTPPLLSSARRDSDRQWDPRGRNRYYDSMSRWSADNRGGRGREVG</sequence>
<accession>A0A9P5YFM3</accession>
<feature type="region of interest" description="Disordered" evidence="1">
    <location>
        <begin position="811"/>
        <end position="833"/>
    </location>
</feature>
<dbReference type="OrthoDB" id="5419821at2759"/>
<feature type="region of interest" description="Disordered" evidence="1">
    <location>
        <begin position="425"/>
        <end position="464"/>
    </location>
</feature>
<dbReference type="Pfam" id="PF03235">
    <property type="entry name" value="GmrSD_N"/>
    <property type="match status" value="1"/>
</dbReference>
<protein>
    <recommendedName>
        <fullName evidence="2">GmrSD restriction endonucleases N-terminal domain-containing protein</fullName>
    </recommendedName>
</protein>